<evidence type="ECO:0000256" key="7">
    <source>
        <dbReference type="ARBA" id="ARBA00023306"/>
    </source>
</evidence>
<evidence type="ECO:0000256" key="2">
    <source>
        <dbReference type="ARBA" id="ARBA00008029"/>
    </source>
</evidence>
<dbReference type="GO" id="GO:0051315">
    <property type="term" value="P:attachment of mitotic spindle microtubules to kinetochore"/>
    <property type="evidence" value="ECO:0007669"/>
    <property type="project" value="TreeGrafter"/>
</dbReference>
<evidence type="ECO:0000256" key="3">
    <source>
        <dbReference type="ARBA" id="ARBA00022019"/>
    </source>
</evidence>
<evidence type="ECO:0000313" key="11">
    <source>
        <dbReference type="Proteomes" id="UP000199727"/>
    </source>
</evidence>
<dbReference type="EMBL" id="AMKT01000078">
    <property type="protein sequence ID" value="OXG13646.1"/>
    <property type="molecule type" value="Genomic_DNA"/>
</dbReference>
<comment type="caution">
    <text evidence="10">The sequence shown here is derived from an EMBL/GenBank/DDBJ whole genome shotgun (WGS) entry which is preliminary data.</text>
</comment>
<protein>
    <recommendedName>
        <fullName evidence="3">Spindle assembly checkpoint component MAD1</fullName>
    </recommendedName>
</protein>
<evidence type="ECO:0000256" key="4">
    <source>
        <dbReference type="ARBA" id="ARBA00022618"/>
    </source>
</evidence>
<dbReference type="Pfam" id="PF05557">
    <property type="entry name" value="MAD"/>
    <property type="match status" value="1"/>
</dbReference>
<evidence type="ECO:0000256" key="8">
    <source>
        <dbReference type="SAM" id="Coils"/>
    </source>
</evidence>
<accession>A0A854QAE3</accession>
<organism evidence="10 11">
    <name type="scientific">Cryptococcus neoformans Tu259-1</name>
    <dbReference type="NCBI Taxonomy" id="1230072"/>
    <lineage>
        <taxon>Eukaryota</taxon>
        <taxon>Fungi</taxon>
        <taxon>Dikarya</taxon>
        <taxon>Basidiomycota</taxon>
        <taxon>Agaricomycotina</taxon>
        <taxon>Tremellomycetes</taxon>
        <taxon>Tremellales</taxon>
        <taxon>Cryptococcaceae</taxon>
        <taxon>Cryptococcus</taxon>
        <taxon>Cryptococcus neoformans species complex</taxon>
    </lineage>
</organism>
<dbReference type="Gene3D" id="1.20.5.170">
    <property type="match status" value="1"/>
</dbReference>
<proteinExistence type="inferred from homology"/>
<dbReference type="InterPro" id="IPR008672">
    <property type="entry name" value="Mad1"/>
</dbReference>
<comment type="similarity">
    <text evidence="2">Belongs to the MAD1 family.</text>
</comment>
<dbReference type="AlphaFoldDB" id="A0A854QAE3"/>
<keyword evidence="8" id="KW-0175">Coiled coil</keyword>
<evidence type="ECO:0000256" key="6">
    <source>
        <dbReference type="ARBA" id="ARBA00023242"/>
    </source>
</evidence>
<keyword evidence="5" id="KW-0498">Mitosis</keyword>
<gene>
    <name evidence="10" type="ORF">C361_05785</name>
</gene>
<sequence>MPITPAPTLGKRSSADADLHTPSSRKHLSTLTSTVTSLERTNHTLQQRESRLAAHVEEQRLEIERLKNERYELFEAKMEERRKGEEAEQRWAEDRLVLTGEVALLRERNLALTNSLEELRSQHTILSTRHTSLAQSSQNEICLLQARTAELERERNSLKVWENRAKSLSVELEEERARKGIEDNERKTDDALQKEVKRQSANLAAVWRENEALKSEVHTLRHEKKSIDGVERAAKEIERALHEEIRVLQEQLERARRDMDSLTQILPDPASSEPSEIATLRARLSTLSTLHSQTTTSLVQRDSTIRDLRARLADLAGSSKDAVGEMSRRATEAERELRWAKEGRESAERREGLVRKELEAVRRQLAATPGPSAGSGDPERVKELESLLQSYKTTLEEIHRDSRDAEERIAKGMGLVKSQDLDKAQDKISQLEEEIAGLSSSVSYLTSSNTALNTEVTNLMQRVASGEFNPAYERCLELRNNPAQKIWGIRKQELEDLKAENGELLERLAELDGLLAESQAGVGAGANASARGEGVPAHERMVPRSSYDRLKTEKEELEKAHAKRLQRLKEIFTHKSKEFLEAVYSLLGWRIKFDESGSDIRLTSMYAPKGKNGLTIKFTSSEGHFGTMQMSGMMARSLEESRQFWVVERQSVPGFLAQVTTEMFEKTTIGRAAGYVGLG</sequence>
<dbReference type="GO" id="GO:0051301">
    <property type="term" value="P:cell division"/>
    <property type="evidence" value="ECO:0007669"/>
    <property type="project" value="UniProtKB-KW"/>
</dbReference>
<reference evidence="10 11" key="1">
    <citation type="submission" date="2017-06" db="EMBL/GenBank/DDBJ databases">
        <title>Global population genomics of the pathogenic fungus Cryptococcus neoformans var. grubii.</title>
        <authorList>
            <person name="Cuomo C."/>
            <person name="Litvintseva A."/>
            <person name="Chen Y."/>
            <person name="Young S."/>
            <person name="Zeng Q."/>
            <person name="Chapman S."/>
            <person name="Gujja S."/>
            <person name="Saif S."/>
            <person name="Birren B."/>
        </authorList>
    </citation>
    <scope>NUCLEOTIDE SEQUENCE [LARGE SCALE GENOMIC DNA]</scope>
    <source>
        <strain evidence="10 11">Tu259-1</strain>
    </source>
</reference>
<evidence type="ECO:0000256" key="1">
    <source>
        <dbReference type="ARBA" id="ARBA00004123"/>
    </source>
</evidence>
<feature type="coiled-coil region" evidence="8">
    <location>
        <begin position="220"/>
        <end position="265"/>
    </location>
</feature>
<feature type="coiled-coil region" evidence="8">
    <location>
        <begin position="381"/>
        <end position="441"/>
    </location>
</feature>
<dbReference type="GO" id="GO:0005635">
    <property type="term" value="C:nuclear envelope"/>
    <property type="evidence" value="ECO:0007669"/>
    <property type="project" value="TreeGrafter"/>
</dbReference>
<dbReference type="Gene3D" id="6.10.250.90">
    <property type="match status" value="1"/>
</dbReference>
<evidence type="ECO:0000256" key="9">
    <source>
        <dbReference type="SAM" id="MobiDB-lite"/>
    </source>
</evidence>
<dbReference type="GO" id="GO:0072686">
    <property type="term" value="C:mitotic spindle"/>
    <property type="evidence" value="ECO:0007669"/>
    <property type="project" value="TreeGrafter"/>
</dbReference>
<comment type="subcellular location">
    <subcellularLocation>
        <location evidence="1">Nucleus</location>
    </subcellularLocation>
</comment>
<feature type="region of interest" description="Disordered" evidence="9">
    <location>
        <begin position="1"/>
        <end position="35"/>
    </location>
</feature>
<dbReference type="Gene3D" id="3.30.457.60">
    <property type="match status" value="1"/>
</dbReference>
<feature type="coiled-coil region" evidence="8">
    <location>
        <begin position="49"/>
        <end position="178"/>
    </location>
</feature>
<dbReference type="SMR" id="A0A854QAE3"/>
<keyword evidence="6" id="KW-0539">Nucleus</keyword>
<dbReference type="Proteomes" id="UP000199727">
    <property type="component" value="Unassembled WGS sequence"/>
</dbReference>
<name>A0A854QAE3_CRYNE</name>
<dbReference type="PANTHER" id="PTHR23168:SF0">
    <property type="entry name" value="MITOTIC SPINDLE ASSEMBLY CHECKPOINT PROTEIN MAD1"/>
    <property type="match status" value="1"/>
</dbReference>
<keyword evidence="7" id="KW-0131">Cell cycle</keyword>
<dbReference type="GO" id="GO:0000776">
    <property type="term" value="C:kinetochore"/>
    <property type="evidence" value="ECO:0007669"/>
    <property type="project" value="TreeGrafter"/>
</dbReference>
<dbReference type="GO" id="GO:0007094">
    <property type="term" value="P:mitotic spindle assembly checkpoint signaling"/>
    <property type="evidence" value="ECO:0007669"/>
    <property type="project" value="InterPro"/>
</dbReference>
<evidence type="ECO:0000256" key="5">
    <source>
        <dbReference type="ARBA" id="ARBA00022776"/>
    </source>
</evidence>
<dbReference type="SUPFAM" id="SSF75704">
    <property type="entry name" value="Mitotic arrest deficient-like 1, Mad1"/>
    <property type="match status" value="1"/>
</dbReference>
<evidence type="ECO:0000313" key="10">
    <source>
        <dbReference type="EMBL" id="OXG13646.1"/>
    </source>
</evidence>
<dbReference type="OrthoDB" id="331602at2759"/>
<dbReference type="PANTHER" id="PTHR23168">
    <property type="entry name" value="MITOTIC SPINDLE ASSEMBLY CHECKPOINT PROTEIN MAD1 MITOTIC ARREST DEFICIENT-LIKE PROTEIN 1"/>
    <property type="match status" value="1"/>
</dbReference>
<keyword evidence="4" id="KW-0132">Cell division</keyword>